<organism evidence="2">
    <name type="scientific">marine metagenome</name>
    <dbReference type="NCBI Taxonomy" id="408172"/>
    <lineage>
        <taxon>unclassified sequences</taxon>
        <taxon>metagenomes</taxon>
        <taxon>ecological metagenomes</taxon>
    </lineage>
</organism>
<name>A0A382P9W9_9ZZZZ</name>
<accession>A0A382P9W9</accession>
<gene>
    <name evidence="2" type="ORF">METZ01_LOCUS322484</name>
</gene>
<dbReference type="EMBL" id="UINC01105587">
    <property type="protein sequence ID" value="SVC69630.1"/>
    <property type="molecule type" value="Genomic_DNA"/>
</dbReference>
<proteinExistence type="predicted"/>
<feature type="compositionally biased region" description="Basic and acidic residues" evidence="1">
    <location>
        <begin position="1"/>
        <end position="10"/>
    </location>
</feature>
<protein>
    <submittedName>
        <fullName evidence="2">Uncharacterized protein</fullName>
    </submittedName>
</protein>
<evidence type="ECO:0000256" key="1">
    <source>
        <dbReference type="SAM" id="MobiDB-lite"/>
    </source>
</evidence>
<feature type="region of interest" description="Disordered" evidence="1">
    <location>
        <begin position="1"/>
        <end position="27"/>
    </location>
</feature>
<dbReference type="AlphaFoldDB" id="A0A382P9W9"/>
<evidence type="ECO:0000313" key="2">
    <source>
        <dbReference type="EMBL" id="SVC69630.1"/>
    </source>
</evidence>
<sequence>MRCETQDAHQHKPQTRYQFRPMQPVNG</sequence>
<reference evidence="2" key="1">
    <citation type="submission" date="2018-05" db="EMBL/GenBank/DDBJ databases">
        <authorList>
            <person name="Lanie J.A."/>
            <person name="Ng W.-L."/>
            <person name="Kazmierczak K.M."/>
            <person name="Andrzejewski T.M."/>
            <person name="Davidsen T.M."/>
            <person name="Wayne K.J."/>
            <person name="Tettelin H."/>
            <person name="Glass J.I."/>
            <person name="Rusch D."/>
            <person name="Podicherti R."/>
            <person name="Tsui H.-C.T."/>
            <person name="Winkler M.E."/>
        </authorList>
    </citation>
    <scope>NUCLEOTIDE SEQUENCE</scope>
</reference>